<dbReference type="CDD" id="cd05195">
    <property type="entry name" value="enoyl_red"/>
    <property type="match status" value="1"/>
</dbReference>
<dbReference type="PANTHER" id="PTHR43775:SF23">
    <property type="entry name" value="FATTY ACID SYNTHASE 3"/>
    <property type="match status" value="1"/>
</dbReference>
<dbReference type="InterPro" id="IPR014043">
    <property type="entry name" value="Acyl_transferase_dom"/>
</dbReference>
<dbReference type="InterPro" id="IPR013968">
    <property type="entry name" value="PKS_KR"/>
</dbReference>
<dbReference type="InterPro" id="IPR001227">
    <property type="entry name" value="Ac_transferase_dom_sf"/>
</dbReference>
<dbReference type="AlphaFoldDB" id="A0A1B0D681"/>
<dbReference type="SUPFAM" id="SSF50129">
    <property type="entry name" value="GroES-like"/>
    <property type="match status" value="1"/>
</dbReference>
<dbReference type="Gene3D" id="3.90.180.10">
    <property type="entry name" value="Medium-chain alcohol dehydrogenases, catalytic domain"/>
    <property type="match status" value="1"/>
</dbReference>
<dbReference type="InterPro" id="IPR020843">
    <property type="entry name" value="ER"/>
</dbReference>
<dbReference type="Gene3D" id="3.40.366.10">
    <property type="entry name" value="Malonyl-Coenzyme A Acyl Carrier Protein, domain 2"/>
    <property type="match status" value="1"/>
</dbReference>
<reference evidence="1" key="1">
    <citation type="submission" date="2022-08" db="UniProtKB">
        <authorList>
            <consortium name="EnsemblMetazoa"/>
        </authorList>
    </citation>
    <scope>IDENTIFICATION</scope>
    <source>
        <strain evidence="1">Israel</strain>
    </source>
</reference>
<name>A0A1B0D681_PHLPP</name>
<dbReference type="SUPFAM" id="SSF52151">
    <property type="entry name" value="FabD/lysophospholipase-like"/>
    <property type="match status" value="1"/>
</dbReference>
<dbReference type="InterPro" id="IPR016035">
    <property type="entry name" value="Acyl_Trfase/lysoPLipase"/>
</dbReference>
<dbReference type="SMART" id="SM00827">
    <property type="entry name" value="PKS_AT"/>
    <property type="match status" value="1"/>
</dbReference>
<dbReference type="InterPro" id="IPR050091">
    <property type="entry name" value="PKS_NRPS_Biosynth_Enz"/>
</dbReference>
<dbReference type="SUPFAM" id="SSF51735">
    <property type="entry name" value="NAD(P)-binding Rossmann-fold domains"/>
    <property type="match status" value="1"/>
</dbReference>
<dbReference type="Gene3D" id="3.40.50.720">
    <property type="entry name" value="NAD(P)-binding Rossmann-like Domain"/>
    <property type="match status" value="1"/>
</dbReference>
<dbReference type="Proteomes" id="UP000092462">
    <property type="component" value="Unassembled WGS sequence"/>
</dbReference>
<dbReference type="VEuPathDB" id="VectorBase:PPAI002990"/>
<dbReference type="EnsemblMetazoa" id="PPAI002990-RA">
    <property type="protein sequence ID" value="PPAI002990-PA"/>
    <property type="gene ID" value="PPAI002990"/>
</dbReference>
<dbReference type="GO" id="GO:0016491">
    <property type="term" value="F:oxidoreductase activity"/>
    <property type="evidence" value="ECO:0007669"/>
    <property type="project" value="InterPro"/>
</dbReference>
<protein>
    <recommendedName>
        <fullName evidence="3">Enoyl reductase (ER) domain-containing protein</fullName>
    </recommendedName>
</protein>
<organism evidence="1 2">
    <name type="scientific">Phlebotomus papatasi</name>
    <name type="common">Sandfly</name>
    <dbReference type="NCBI Taxonomy" id="29031"/>
    <lineage>
        <taxon>Eukaryota</taxon>
        <taxon>Metazoa</taxon>
        <taxon>Ecdysozoa</taxon>
        <taxon>Arthropoda</taxon>
        <taxon>Hexapoda</taxon>
        <taxon>Insecta</taxon>
        <taxon>Pterygota</taxon>
        <taxon>Neoptera</taxon>
        <taxon>Endopterygota</taxon>
        <taxon>Diptera</taxon>
        <taxon>Nematocera</taxon>
        <taxon>Psychodoidea</taxon>
        <taxon>Psychodidae</taxon>
        <taxon>Phlebotomus</taxon>
        <taxon>Phlebotomus</taxon>
    </lineage>
</organism>
<dbReference type="Pfam" id="PF08659">
    <property type="entry name" value="KR"/>
    <property type="match status" value="1"/>
</dbReference>
<keyword evidence="2" id="KW-1185">Reference proteome</keyword>
<dbReference type="InterPro" id="IPR036291">
    <property type="entry name" value="NAD(P)-bd_dom_sf"/>
</dbReference>
<sequence>MILAAYFRGKVSVETEKIFGSMAAVGLGYKKIRHLLPADIEVACRNSSISSTISGPAKSVEAFVVDLKKQGTFAKEVACSNIAYHSRYIADMGPKLLDLLSDLIKNPKKRSEKWLSTSVPQSKWDLEESQYSSAQYHTNNLLNPVLFEDTFAMIPNHALTIEIAPHGLLQAIIKKSKSKAIHIPLTQRGNPDNTQFFLTALGKIFINGLDLSIKNIYPPIFTFGQNTRDLMLPKSIQIMTLRPQNVLKAAKENDGFIDVTFYKEIVGGKCPPEILNLNSRERELVLGTEYAGITKTGQRVMGIVRYGGLSTQISSDEFFTFPVPNHWTLEEAATIPMAYLTIYWAFFFRISIRPKKSILIHSAADELGIAAIRVALAYDLNVFLTVDCPQKKRFLMKLFPELKEDQIGSCSDMSFEGMIKDKTQNLGVQYVFNTLTNDKVSASTRCLGLNGKLLQMSKFDMIENNPLGLGIFLNEIEFMAVEIDAVFREDSEDKQNLIKLFCQDIQKGIIQPIPSTVFNASDVNEAFDYYDSIDHMGKVLLKIRDNPNDQISLPIPITLRFSAQKGASYIVFGGLDGFGIEFTDWLVNRGAEKLVVSSLR</sequence>
<dbReference type="Pfam" id="PF00698">
    <property type="entry name" value="Acyl_transf_1"/>
    <property type="match status" value="1"/>
</dbReference>
<dbReference type="PANTHER" id="PTHR43775">
    <property type="entry name" value="FATTY ACID SYNTHASE"/>
    <property type="match status" value="1"/>
</dbReference>
<evidence type="ECO:0000313" key="1">
    <source>
        <dbReference type="EnsemblMetazoa" id="PPAI002990-PA"/>
    </source>
</evidence>
<dbReference type="SMART" id="SM00829">
    <property type="entry name" value="PKS_ER"/>
    <property type="match status" value="1"/>
</dbReference>
<dbReference type="InterPro" id="IPR011032">
    <property type="entry name" value="GroES-like_sf"/>
</dbReference>
<evidence type="ECO:0000313" key="2">
    <source>
        <dbReference type="Proteomes" id="UP000092462"/>
    </source>
</evidence>
<dbReference type="GO" id="GO:0006633">
    <property type="term" value="P:fatty acid biosynthetic process"/>
    <property type="evidence" value="ECO:0007669"/>
    <property type="project" value="TreeGrafter"/>
</dbReference>
<evidence type="ECO:0008006" key="3">
    <source>
        <dbReference type="Google" id="ProtNLM"/>
    </source>
</evidence>
<dbReference type="Gene3D" id="3.30.70.3290">
    <property type="match status" value="1"/>
</dbReference>
<dbReference type="Pfam" id="PF13602">
    <property type="entry name" value="ADH_zinc_N_2"/>
    <property type="match status" value="1"/>
</dbReference>
<dbReference type="EMBL" id="AJVK01012004">
    <property type="status" value="NOT_ANNOTATED_CDS"/>
    <property type="molecule type" value="Genomic_DNA"/>
</dbReference>
<dbReference type="GO" id="GO:0004312">
    <property type="term" value="F:fatty acid synthase activity"/>
    <property type="evidence" value="ECO:0007669"/>
    <property type="project" value="TreeGrafter"/>
</dbReference>
<proteinExistence type="predicted"/>
<accession>A0A1B0D681</accession>
<dbReference type="VEuPathDB" id="VectorBase:PPAPM1_009830"/>